<evidence type="ECO:0000256" key="1">
    <source>
        <dbReference type="SAM" id="MobiDB-lite"/>
    </source>
</evidence>
<comment type="caution">
    <text evidence="2">The sequence shown here is derived from an EMBL/GenBank/DDBJ whole genome shotgun (WGS) entry which is preliminary data.</text>
</comment>
<evidence type="ECO:0000313" key="2">
    <source>
        <dbReference type="EMBL" id="MFB5682550.1"/>
    </source>
</evidence>
<evidence type="ECO:0000313" key="3">
    <source>
        <dbReference type="Proteomes" id="UP001580407"/>
    </source>
</evidence>
<organism evidence="2 3">
    <name type="scientific">Paenibacillus terreus</name>
    <dbReference type="NCBI Taxonomy" id="1387834"/>
    <lineage>
        <taxon>Bacteria</taxon>
        <taxon>Bacillati</taxon>
        <taxon>Bacillota</taxon>
        <taxon>Bacilli</taxon>
        <taxon>Bacillales</taxon>
        <taxon>Paenibacillaceae</taxon>
        <taxon>Paenibacillus</taxon>
    </lineage>
</organism>
<keyword evidence="3" id="KW-1185">Reference proteome</keyword>
<protein>
    <submittedName>
        <fullName evidence="2">Uncharacterized protein</fullName>
    </submittedName>
</protein>
<dbReference type="EMBL" id="JBHILM010000018">
    <property type="protein sequence ID" value="MFB5682550.1"/>
    <property type="molecule type" value="Genomic_DNA"/>
</dbReference>
<feature type="compositionally biased region" description="Basic residues" evidence="1">
    <location>
        <begin position="58"/>
        <end position="77"/>
    </location>
</feature>
<feature type="compositionally biased region" description="Basic residues" evidence="1">
    <location>
        <begin position="1"/>
        <end position="44"/>
    </location>
</feature>
<proteinExistence type="predicted"/>
<dbReference type="Proteomes" id="UP001580407">
    <property type="component" value="Unassembled WGS sequence"/>
</dbReference>
<reference evidence="2 3" key="1">
    <citation type="submission" date="2024-09" db="EMBL/GenBank/DDBJ databases">
        <authorList>
            <person name="Ruan L."/>
        </authorList>
    </citation>
    <scope>NUCLEOTIDE SEQUENCE [LARGE SCALE GENOMIC DNA]</scope>
    <source>
        <strain evidence="2 3">D33</strain>
    </source>
</reference>
<accession>A0ABV5BA31</accession>
<gene>
    <name evidence="2" type="ORF">ACE3NQ_16610</name>
</gene>
<name>A0ABV5BA31_9BACL</name>
<feature type="region of interest" description="Disordered" evidence="1">
    <location>
        <begin position="1"/>
        <end position="77"/>
    </location>
</feature>
<dbReference type="RefSeq" id="WP_375526307.1">
    <property type="nucleotide sequence ID" value="NZ_JBHILM010000018.1"/>
</dbReference>
<sequence>MLKKILHRLMHSASHSSHRRHYSSSDRRHYKRYSSSDHHKRHHGGYVGKLSSSDLKYGHSRHGHGYYKNRHRSFSSS</sequence>